<feature type="domain" description="Aldehyde oxidase/xanthine dehydrogenase a/b hammerhead" evidence="3">
    <location>
        <begin position="19"/>
        <end position="131"/>
    </location>
</feature>
<reference evidence="4 5" key="1">
    <citation type="journal article" date="2021" name="Int. J. Syst. Evol. Microbiol.">
        <title>Amazonocrinis nigriterrae gen. nov., sp. nov., Atlanticothrix silvestris gen. nov., sp. nov. and Dendronalium phyllosphericum gen. nov., sp. nov., nostocacean cyanobacteria from Brazilian environments.</title>
        <authorList>
            <person name="Alvarenga D.O."/>
            <person name="Andreote A.P.D."/>
            <person name="Branco L.H.Z."/>
            <person name="Delbaje E."/>
            <person name="Cruz R.B."/>
            <person name="Varani A.M."/>
            <person name="Fiore M.F."/>
        </authorList>
    </citation>
    <scope>NUCLEOTIDE SEQUENCE [LARGE SCALE GENOMIC DNA]</scope>
    <source>
        <strain evidence="4 5">CENA369</strain>
    </source>
</reference>
<dbReference type="InterPro" id="IPR037165">
    <property type="entry name" value="AldOxase/xan_DH_Mopterin-bd_sf"/>
</dbReference>
<dbReference type="Gene3D" id="3.90.1170.50">
    <property type="entry name" value="Aldehyde oxidase/xanthine dehydrogenase, a/b hammerhead"/>
    <property type="match status" value="1"/>
</dbReference>
<evidence type="ECO:0000313" key="4">
    <source>
        <dbReference type="EMBL" id="MBH8574547.1"/>
    </source>
</evidence>
<dbReference type="PANTHER" id="PTHR11908">
    <property type="entry name" value="XANTHINE DEHYDROGENASE"/>
    <property type="match status" value="1"/>
</dbReference>
<dbReference type="InterPro" id="IPR000674">
    <property type="entry name" value="Ald_Oxase/Xan_DH_a/b"/>
</dbReference>
<dbReference type="Proteomes" id="UP000662314">
    <property type="component" value="Unassembled WGS sequence"/>
</dbReference>
<name>A0A8J7IAT5_9NOST</name>
<sequence>MNKVIGTAVSRKDGLAKVTGTATYAAEHQIPGLVHGYLVTASIANGQIKSIDTSAAKKASGVIAVFTHENAPKILMPANNFITSKIYEARLPLSDNKIHYAGQIIGLVVADTFERARDAAHLVKVEYATQKPLVDVTKATFEEAPSQFGEESKFEKGDLAAGLASATAKFTATYKTSTELHAPMEPHAIIAHWQDANSLTIYEPSQWVLGTQRTYADLFGLASERVRIVTPFLGGAFGSKAFPWPHGILCAAAAREVQRPLRVVLSRQQMTANAGHRSETEQIIRLGATADGSLTAIAHEAKSYTSSVDVFAEPCTSITPVMYSTPNLQLKQELAVLNIGTPTFMRAPGENPGMWAMESAMDELAWMLKIDPVELRLKNETQEHQRQGKPFSAKHFADCLRVGAEQFGWQDRPKQPRSLTRDGKLIGWGMAAATFPGLQGKASVKVRLLPDSTAHLLTAGNDMGTGTYTVVAMTAAEALGLPVEQVRVELGDSLLPTGGMAGGSQMTATLVPAVMSACQQVLKTANAKTAQEAFATLRQSKGAAFEATASSAPSDEANKWAFQSWGAHFCEVSVDEEIARLRVTRWVSVMDIGQVINSKTAASQVRGAVIMGIGQALMEECLFDPNIGYPVVYDLATYHFPAHADIPRIEVAFVGEPDLNFNPAGARGVGEIGITGVSAAIANAVYHATGKRIRNLPITPDKLI</sequence>
<dbReference type="Pfam" id="PF01315">
    <property type="entry name" value="Ald_Xan_dh_C"/>
    <property type="match status" value="1"/>
</dbReference>
<dbReference type="InterPro" id="IPR008274">
    <property type="entry name" value="AldOxase/xan_DH_MoCoBD1"/>
</dbReference>
<keyword evidence="5" id="KW-1185">Reference proteome</keyword>
<dbReference type="InterPro" id="IPR016208">
    <property type="entry name" value="Ald_Oxase/xanthine_DH-like"/>
</dbReference>
<evidence type="ECO:0000256" key="1">
    <source>
        <dbReference type="ARBA" id="ARBA00022505"/>
    </source>
</evidence>
<dbReference type="InterPro" id="IPR036856">
    <property type="entry name" value="Ald_Oxase/Xan_DH_a/b_sf"/>
</dbReference>
<gene>
    <name evidence="4" type="ORF">I8752_16255</name>
</gene>
<evidence type="ECO:0000313" key="5">
    <source>
        <dbReference type="Proteomes" id="UP000662314"/>
    </source>
</evidence>
<dbReference type="Pfam" id="PF20256">
    <property type="entry name" value="MoCoBD_2"/>
    <property type="match status" value="1"/>
</dbReference>
<proteinExistence type="predicted"/>
<dbReference type="EMBL" id="JAECZA010000078">
    <property type="protein sequence ID" value="MBH8574547.1"/>
    <property type="molecule type" value="Genomic_DNA"/>
</dbReference>
<accession>A0A8J7IAT5</accession>
<dbReference type="GO" id="GO:0005506">
    <property type="term" value="F:iron ion binding"/>
    <property type="evidence" value="ECO:0007669"/>
    <property type="project" value="InterPro"/>
</dbReference>
<dbReference type="InterPro" id="IPR046867">
    <property type="entry name" value="AldOxase/xan_DH_MoCoBD2"/>
</dbReference>
<dbReference type="GO" id="GO:0016491">
    <property type="term" value="F:oxidoreductase activity"/>
    <property type="evidence" value="ECO:0007669"/>
    <property type="project" value="UniProtKB-KW"/>
</dbReference>
<dbReference type="SUPFAM" id="SSF54665">
    <property type="entry name" value="CO dehydrogenase molybdoprotein N-domain-like"/>
    <property type="match status" value="1"/>
</dbReference>
<dbReference type="AlphaFoldDB" id="A0A8J7IAT5"/>
<comment type="caution">
    <text evidence="4">The sequence shown here is derived from an EMBL/GenBank/DDBJ whole genome shotgun (WGS) entry which is preliminary data.</text>
</comment>
<organism evidence="4 5">
    <name type="scientific">Dendronalium phyllosphericum CENA369</name>
    <dbReference type="NCBI Taxonomy" id="1725256"/>
    <lineage>
        <taxon>Bacteria</taxon>
        <taxon>Bacillati</taxon>
        <taxon>Cyanobacteriota</taxon>
        <taxon>Cyanophyceae</taxon>
        <taxon>Nostocales</taxon>
        <taxon>Nostocaceae</taxon>
        <taxon>Dendronalium</taxon>
        <taxon>Dendronalium phyllosphericum</taxon>
    </lineage>
</organism>
<dbReference type="RefSeq" id="WP_214433355.1">
    <property type="nucleotide sequence ID" value="NZ_CAWPUQ010000315.1"/>
</dbReference>
<dbReference type="Pfam" id="PF02738">
    <property type="entry name" value="MoCoBD_1"/>
    <property type="match status" value="1"/>
</dbReference>
<dbReference type="Gene3D" id="3.30.365.10">
    <property type="entry name" value="Aldehyde oxidase/xanthine dehydrogenase, molybdopterin binding domain"/>
    <property type="match status" value="4"/>
</dbReference>
<evidence type="ECO:0000259" key="3">
    <source>
        <dbReference type="SMART" id="SM01008"/>
    </source>
</evidence>
<protein>
    <submittedName>
        <fullName evidence="4">Xanthine dehydrogenase family protein molybdopterin-binding subunit</fullName>
    </submittedName>
</protein>
<keyword evidence="2" id="KW-0560">Oxidoreductase</keyword>
<keyword evidence="1" id="KW-0500">Molybdenum</keyword>
<dbReference type="SUPFAM" id="SSF56003">
    <property type="entry name" value="Molybdenum cofactor-binding domain"/>
    <property type="match status" value="1"/>
</dbReference>
<dbReference type="SMART" id="SM01008">
    <property type="entry name" value="Ald_Xan_dh_C"/>
    <property type="match status" value="1"/>
</dbReference>
<dbReference type="PANTHER" id="PTHR11908:SF132">
    <property type="entry name" value="ALDEHYDE OXIDASE 1-RELATED"/>
    <property type="match status" value="1"/>
</dbReference>
<evidence type="ECO:0000256" key="2">
    <source>
        <dbReference type="ARBA" id="ARBA00023002"/>
    </source>
</evidence>